<dbReference type="EMBL" id="WJBH02000008">
    <property type="protein sequence ID" value="KAI9553779.1"/>
    <property type="molecule type" value="Genomic_DNA"/>
</dbReference>
<evidence type="ECO:0000259" key="1">
    <source>
        <dbReference type="Pfam" id="PF14529"/>
    </source>
</evidence>
<dbReference type="Pfam" id="PF14529">
    <property type="entry name" value="Exo_endo_phos_2"/>
    <property type="match status" value="1"/>
</dbReference>
<dbReference type="AlphaFoldDB" id="A0AAD5KK55"/>
<dbReference type="Gene3D" id="3.60.10.10">
    <property type="entry name" value="Endonuclease/exonuclease/phosphatase"/>
    <property type="match status" value="1"/>
</dbReference>
<evidence type="ECO:0000313" key="2">
    <source>
        <dbReference type="EMBL" id="KAI9553779.1"/>
    </source>
</evidence>
<name>A0AAD5KK55_9CRUS</name>
<dbReference type="GO" id="GO:0003824">
    <property type="term" value="F:catalytic activity"/>
    <property type="evidence" value="ECO:0007669"/>
    <property type="project" value="InterPro"/>
</dbReference>
<dbReference type="SUPFAM" id="SSF56219">
    <property type="entry name" value="DNase I-like"/>
    <property type="match status" value="1"/>
</dbReference>
<sequence>MLKIIQFNARSLTRTTLTQFKAHMHQQKPHIATLSETFWKDTFEVKFKDYFVVKKNRQGLVGGDVAILVHKSQQQFLYLWMVRCDEEELAILANVSNNAILSGDFNAHHERWQGGCRNPNRSGRLIAELLDNLDHLTLATPKDLGTRQCYNSFTTSTIDLTIMPPHLAATSKITRGPDLGSDHFPIHIEIGVQATKTGNCVQRWIFKDADWKTWNSFRKKYLILREAMIQSTQYSNIRMSKPNQQIRALPTTPWWNEKCKAAVAKARRGKNACDPKKGEEKESASNKFINNLNPRCSTTKTWAFFKSMVAKAPPPDYTSSPIKNPEYNELVTTEKEKAEIFAKQYNYQKGNIPDNQYYEPLEPTHKHWTLEYGLKNLKSNAMGKDKIHNLMVKTSRRATEDTSSTS</sequence>
<dbReference type="PANTHER" id="PTHR33273:SF4">
    <property type="entry name" value="ENDONUCLEASE_EXONUCLEASE_PHOSPHATASE DOMAIN-CONTAINING PROTEIN"/>
    <property type="match status" value="1"/>
</dbReference>
<accession>A0AAD5KK55</accession>
<dbReference type="InterPro" id="IPR005135">
    <property type="entry name" value="Endo/exonuclease/phosphatase"/>
</dbReference>
<keyword evidence="3" id="KW-1185">Reference proteome</keyword>
<gene>
    <name evidence="2" type="ORF">GHT06_019043</name>
</gene>
<reference evidence="2 3" key="1">
    <citation type="submission" date="2022-05" db="EMBL/GenBank/DDBJ databases">
        <title>A multi-omics perspective on studying reproductive biology in Daphnia sinensis.</title>
        <authorList>
            <person name="Jia J."/>
        </authorList>
    </citation>
    <scope>NUCLEOTIDE SEQUENCE [LARGE SCALE GENOMIC DNA]</scope>
    <source>
        <strain evidence="2 3">WSL</strain>
    </source>
</reference>
<evidence type="ECO:0000313" key="3">
    <source>
        <dbReference type="Proteomes" id="UP000820818"/>
    </source>
</evidence>
<dbReference type="InterPro" id="IPR036691">
    <property type="entry name" value="Endo/exonu/phosph_ase_sf"/>
</dbReference>
<protein>
    <recommendedName>
        <fullName evidence="1">Endonuclease/exonuclease/phosphatase domain-containing protein</fullName>
    </recommendedName>
</protein>
<proteinExistence type="predicted"/>
<feature type="domain" description="Endonuclease/exonuclease/phosphatase" evidence="1">
    <location>
        <begin position="87"/>
        <end position="186"/>
    </location>
</feature>
<dbReference type="Proteomes" id="UP000820818">
    <property type="component" value="Linkage Group LG8"/>
</dbReference>
<organism evidence="2 3">
    <name type="scientific">Daphnia sinensis</name>
    <dbReference type="NCBI Taxonomy" id="1820382"/>
    <lineage>
        <taxon>Eukaryota</taxon>
        <taxon>Metazoa</taxon>
        <taxon>Ecdysozoa</taxon>
        <taxon>Arthropoda</taxon>
        <taxon>Crustacea</taxon>
        <taxon>Branchiopoda</taxon>
        <taxon>Diplostraca</taxon>
        <taxon>Cladocera</taxon>
        <taxon>Anomopoda</taxon>
        <taxon>Daphniidae</taxon>
        <taxon>Daphnia</taxon>
        <taxon>Daphnia similis group</taxon>
    </lineage>
</organism>
<comment type="caution">
    <text evidence="2">The sequence shown here is derived from an EMBL/GenBank/DDBJ whole genome shotgun (WGS) entry which is preliminary data.</text>
</comment>
<dbReference type="PANTHER" id="PTHR33273">
    <property type="entry name" value="DOMAIN-CONTAINING PROTEIN, PUTATIVE-RELATED"/>
    <property type="match status" value="1"/>
</dbReference>